<dbReference type="AlphaFoldDB" id="A0A8S2UWN6"/>
<evidence type="ECO:0000313" key="3">
    <source>
        <dbReference type="Proteomes" id="UP000681720"/>
    </source>
</evidence>
<evidence type="ECO:0000313" key="1">
    <source>
        <dbReference type="EMBL" id="CAF4244181.1"/>
    </source>
</evidence>
<feature type="non-terminal residue" evidence="2">
    <location>
        <position position="1"/>
    </location>
</feature>
<comment type="caution">
    <text evidence="2">The sequence shown here is derived from an EMBL/GenBank/DDBJ whole genome shotgun (WGS) entry which is preliminary data.</text>
</comment>
<dbReference type="EMBL" id="CAJOBH010024903">
    <property type="protein sequence ID" value="CAF4244181.1"/>
    <property type="molecule type" value="Genomic_DNA"/>
</dbReference>
<sequence length="98" mass="11288">QETNQGNIDGLTLAIRHIHDDIENIENTRLQIDIRPLNIDDSFVFIQDFEPNKCNLVSLTTPYRTIDCSGEWGPALVSNNRYLLIDRHPNLCLINQQL</sequence>
<dbReference type="Proteomes" id="UP000681967">
    <property type="component" value="Unassembled WGS sequence"/>
</dbReference>
<accession>A0A8S2UWN6</accession>
<feature type="non-terminal residue" evidence="2">
    <location>
        <position position="98"/>
    </location>
</feature>
<dbReference type="Proteomes" id="UP000681720">
    <property type="component" value="Unassembled WGS sequence"/>
</dbReference>
<reference evidence="2" key="1">
    <citation type="submission" date="2021-02" db="EMBL/GenBank/DDBJ databases">
        <authorList>
            <person name="Nowell W R."/>
        </authorList>
    </citation>
    <scope>NUCLEOTIDE SEQUENCE</scope>
</reference>
<protein>
    <submittedName>
        <fullName evidence="2">Uncharacterized protein</fullName>
    </submittedName>
</protein>
<proteinExistence type="predicted"/>
<name>A0A8S2UWN6_9BILA</name>
<dbReference type="EMBL" id="CAJOBJ010049294">
    <property type="protein sequence ID" value="CAF4365912.1"/>
    <property type="molecule type" value="Genomic_DNA"/>
</dbReference>
<evidence type="ECO:0000313" key="2">
    <source>
        <dbReference type="EMBL" id="CAF4365912.1"/>
    </source>
</evidence>
<gene>
    <name evidence="1" type="ORF">BYL167_LOCUS25288</name>
    <name evidence="2" type="ORF">GIL414_LOCUS28619</name>
</gene>
<organism evidence="2 3">
    <name type="scientific">Rotaria magnacalcarata</name>
    <dbReference type="NCBI Taxonomy" id="392030"/>
    <lineage>
        <taxon>Eukaryota</taxon>
        <taxon>Metazoa</taxon>
        <taxon>Spiralia</taxon>
        <taxon>Gnathifera</taxon>
        <taxon>Rotifera</taxon>
        <taxon>Eurotatoria</taxon>
        <taxon>Bdelloidea</taxon>
        <taxon>Philodinida</taxon>
        <taxon>Philodinidae</taxon>
        <taxon>Rotaria</taxon>
    </lineage>
</organism>